<evidence type="ECO:0000256" key="2">
    <source>
        <dbReference type="ARBA" id="ARBA00009721"/>
    </source>
</evidence>
<evidence type="ECO:0000256" key="1">
    <source>
        <dbReference type="ARBA" id="ARBA00001933"/>
    </source>
</evidence>
<dbReference type="AlphaFoldDB" id="A0A1F5VE98"/>
<dbReference type="STRING" id="1798325.A2834_00845"/>
<dbReference type="InterPro" id="IPR015424">
    <property type="entry name" value="PyrdxlP-dep_Trfase"/>
</dbReference>
<feature type="domain" description="Aromatic amino acid beta-eliminating lyase/threonine aldolase" evidence="6">
    <location>
        <begin position="44"/>
        <end position="417"/>
    </location>
</feature>
<dbReference type="SUPFAM" id="SSF53383">
    <property type="entry name" value="PLP-dependent transferases"/>
    <property type="match status" value="1"/>
</dbReference>
<comment type="similarity">
    <text evidence="2">Belongs to the beta-eliminating lyase family.</text>
</comment>
<comment type="caution">
    <text evidence="7">The sequence shown here is derived from an EMBL/GenBank/DDBJ whole genome shotgun (WGS) entry which is preliminary data.</text>
</comment>
<evidence type="ECO:0000313" key="7">
    <source>
        <dbReference type="EMBL" id="OGF61735.1"/>
    </source>
</evidence>
<evidence type="ECO:0000259" key="6">
    <source>
        <dbReference type="Pfam" id="PF01212"/>
    </source>
</evidence>
<dbReference type="GO" id="GO:0009072">
    <property type="term" value="P:aromatic amino acid metabolic process"/>
    <property type="evidence" value="ECO:0007669"/>
    <property type="project" value="InterPro"/>
</dbReference>
<evidence type="ECO:0000256" key="4">
    <source>
        <dbReference type="ARBA" id="ARBA00023239"/>
    </source>
</evidence>
<sequence length="453" mass="51106">MHLPPYKTKMVEPIRLIPRAERIKELKHAGYNLFFLNSEDVYIDLLTDSGTGAMSENQWAVMMQGDESYAGSSSFRNLQSAVKNILGFPYVIPAHQGRGAEQVFNKIFVKEGMVVPGNAHFDTTRAHIENCGGAPLDCTAKEAYITESNHPFKGNVDLIKLERALKKYKQKVAYVLITITCNQVGGQPVSMANIKAVSKLLKKYKTKLFFDAARFAENAYFIKAREKKYKNQNIRKIVREMMSYADGALMSAKKDAIVNMGGFIALREKEIYRSLSPAAILMEGFLHYGGISGRDMEAIAEGLKEGIEESYLKYRVEQIGYLGDGLDKIGVPVLKPYGGHAIYVDAGKMLSHIPRERFPGQALAVEAYLEGGVRAVEIGSVMEGRDSKTHENKKARMELLRLAVPRRVYSQEHMDYVLKTFEKIMKTKNRIRGLKFSYEAPILRHFSSRFKFV</sequence>
<dbReference type="Proteomes" id="UP000179251">
    <property type="component" value="Unassembled WGS sequence"/>
</dbReference>
<dbReference type="InterPro" id="IPR018176">
    <property type="entry name" value="Tryptophanase_CS"/>
</dbReference>
<evidence type="ECO:0000256" key="5">
    <source>
        <dbReference type="PIRSR" id="PIRSR611166-50"/>
    </source>
</evidence>
<dbReference type="InterPro" id="IPR001597">
    <property type="entry name" value="ArAA_b-elim_lyase/Thr_aldolase"/>
</dbReference>
<dbReference type="Gene3D" id="3.90.1150.10">
    <property type="entry name" value="Aspartate Aminotransferase, domain 1"/>
    <property type="match status" value="1"/>
</dbReference>
<protein>
    <submittedName>
        <fullName evidence="7">Tyrosine phenol-lyase</fullName>
    </submittedName>
</protein>
<dbReference type="InterPro" id="IPR011166">
    <property type="entry name" value="Beta-eliminating_lyase"/>
</dbReference>
<gene>
    <name evidence="7" type="ORF">A2834_00845</name>
</gene>
<keyword evidence="4 7" id="KW-0456">Lyase</keyword>
<dbReference type="PANTHER" id="PTHR32325">
    <property type="entry name" value="BETA-ELIMINATING LYASE-LIKE PROTEIN-RELATED"/>
    <property type="match status" value="1"/>
</dbReference>
<evidence type="ECO:0000313" key="8">
    <source>
        <dbReference type="Proteomes" id="UP000179251"/>
    </source>
</evidence>
<dbReference type="InterPro" id="IPR015421">
    <property type="entry name" value="PyrdxlP-dep_Trfase_major"/>
</dbReference>
<accession>A0A1F5VE98</accession>
<proteinExistence type="inferred from homology"/>
<keyword evidence="3 5" id="KW-0663">Pyridoxal phosphate</keyword>
<dbReference type="PANTHER" id="PTHR32325:SF4">
    <property type="entry name" value="TRYPTOPHANASE"/>
    <property type="match status" value="1"/>
</dbReference>
<dbReference type="Gene3D" id="3.40.640.10">
    <property type="entry name" value="Type I PLP-dependent aspartate aminotransferase-like (Major domain)"/>
    <property type="match status" value="1"/>
</dbReference>
<organism evidence="7 8">
    <name type="scientific">Candidatus Giovannonibacteria bacterium RIFCSPHIGHO2_01_FULL_45_23</name>
    <dbReference type="NCBI Taxonomy" id="1798325"/>
    <lineage>
        <taxon>Bacteria</taxon>
        <taxon>Candidatus Giovannoniibacteriota</taxon>
    </lineage>
</organism>
<dbReference type="NCBIfam" id="NF009709">
    <property type="entry name" value="PRK13238.1"/>
    <property type="match status" value="1"/>
</dbReference>
<dbReference type="PIRSF" id="PIRSF001386">
    <property type="entry name" value="Trpase"/>
    <property type="match status" value="1"/>
</dbReference>
<name>A0A1F5VE98_9BACT</name>
<dbReference type="Pfam" id="PF01212">
    <property type="entry name" value="Beta_elim_lyase"/>
    <property type="match status" value="1"/>
</dbReference>
<feature type="modified residue" description="N6-(pyridoxal phosphate)lysine" evidence="5">
    <location>
        <position position="254"/>
    </location>
</feature>
<dbReference type="PROSITE" id="PS00853">
    <property type="entry name" value="BETA_ELIM_LYASE"/>
    <property type="match status" value="1"/>
</dbReference>
<evidence type="ECO:0000256" key="3">
    <source>
        <dbReference type="ARBA" id="ARBA00022898"/>
    </source>
</evidence>
<dbReference type="EMBL" id="MFHD01000026">
    <property type="protein sequence ID" value="OGF61735.1"/>
    <property type="molecule type" value="Genomic_DNA"/>
</dbReference>
<reference evidence="7 8" key="1">
    <citation type="journal article" date="2016" name="Nat. Commun.">
        <title>Thousands of microbial genomes shed light on interconnected biogeochemical processes in an aquifer system.</title>
        <authorList>
            <person name="Anantharaman K."/>
            <person name="Brown C.T."/>
            <person name="Hug L.A."/>
            <person name="Sharon I."/>
            <person name="Castelle C.J."/>
            <person name="Probst A.J."/>
            <person name="Thomas B.C."/>
            <person name="Singh A."/>
            <person name="Wilkins M.J."/>
            <person name="Karaoz U."/>
            <person name="Brodie E.L."/>
            <person name="Williams K.H."/>
            <person name="Hubbard S.S."/>
            <person name="Banfield J.F."/>
        </authorList>
    </citation>
    <scope>NUCLEOTIDE SEQUENCE [LARGE SCALE GENOMIC DNA]</scope>
</reference>
<dbReference type="GO" id="GO:0016830">
    <property type="term" value="F:carbon-carbon lyase activity"/>
    <property type="evidence" value="ECO:0007669"/>
    <property type="project" value="InterPro"/>
</dbReference>
<dbReference type="InterPro" id="IPR015422">
    <property type="entry name" value="PyrdxlP-dep_Trfase_small"/>
</dbReference>
<comment type="cofactor">
    <cofactor evidence="1 5">
        <name>pyridoxal 5'-phosphate</name>
        <dbReference type="ChEBI" id="CHEBI:597326"/>
    </cofactor>
</comment>